<keyword evidence="2" id="KW-0812">Transmembrane</keyword>
<feature type="coiled-coil region" evidence="1">
    <location>
        <begin position="45"/>
        <end position="79"/>
    </location>
</feature>
<dbReference type="Pfam" id="PF04961">
    <property type="entry name" value="FTCD_C"/>
    <property type="match status" value="1"/>
</dbReference>
<evidence type="ECO:0000313" key="4">
    <source>
        <dbReference type="EMBL" id="EEA84603.1"/>
    </source>
</evidence>
<feature type="domain" description="Cyclodeaminase/cyclohydrolase" evidence="3">
    <location>
        <begin position="8"/>
        <end position="188"/>
    </location>
</feature>
<dbReference type="SUPFAM" id="SSF101262">
    <property type="entry name" value="Methenyltetrahydrofolate cyclohydrolase-like"/>
    <property type="match status" value="1"/>
</dbReference>
<evidence type="ECO:0000256" key="1">
    <source>
        <dbReference type="SAM" id="Coils"/>
    </source>
</evidence>
<keyword evidence="2" id="KW-0472">Membrane</keyword>
<dbReference type="Proteomes" id="UP000003178">
    <property type="component" value="Unassembled WGS sequence"/>
</dbReference>
<dbReference type="eggNOG" id="COG3404">
    <property type="taxonomic scope" value="Bacteria"/>
</dbReference>
<dbReference type="InterPro" id="IPR036178">
    <property type="entry name" value="Formintransfe-cycloase-like_sf"/>
</dbReference>
<organism evidence="4 5">
    <name type="scientific">Peptacetobacter hiranonis (strain DSM 13275 / JCM 10541 / KCTC 15199 / TO-931)</name>
    <name type="common">Clostridium hiranonis</name>
    <dbReference type="NCBI Taxonomy" id="500633"/>
    <lineage>
        <taxon>Bacteria</taxon>
        <taxon>Bacillati</taxon>
        <taxon>Bacillota</taxon>
        <taxon>Clostridia</taxon>
        <taxon>Peptostreptococcales</taxon>
        <taxon>Peptostreptococcaceae</taxon>
        <taxon>Peptacetobacter</taxon>
    </lineage>
</organism>
<reference evidence="4 5" key="2">
    <citation type="submission" date="2008-10" db="EMBL/GenBank/DDBJ databases">
        <title>Draft genome sequence of Clostridium hiranonis (DSM 13275).</title>
        <authorList>
            <person name="Sudarsanam P."/>
            <person name="Ley R."/>
            <person name="Guruge J."/>
            <person name="Turnbaugh P.J."/>
            <person name="Mahowald M."/>
            <person name="Liep D."/>
            <person name="Gordon J."/>
        </authorList>
    </citation>
    <scope>NUCLEOTIDE SEQUENCE [LARGE SCALE GENOMIC DNA]</scope>
    <source>
        <strain evidence="4 5">DSM 13275</strain>
    </source>
</reference>
<feature type="transmembrane region" description="Helical" evidence="2">
    <location>
        <begin position="27"/>
        <end position="47"/>
    </location>
</feature>
<dbReference type="AlphaFoldDB" id="B6G128"/>
<keyword evidence="2" id="KW-1133">Transmembrane helix</keyword>
<gene>
    <name evidence="4" type="ORF">CLOHIR_01834</name>
</gene>
<dbReference type="EMBL" id="ABWP01000070">
    <property type="protein sequence ID" value="EEA84603.1"/>
    <property type="molecule type" value="Genomic_DNA"/>
</dbReference>
<accession>B6G128</accession>
<reference evidence="4 5" key="1">
    <citation type="submission" date="2008-09" db="EMBL/GenBank/DDBJ databases">
        <authorList>
            <person name="Fulton L."/>
            <person name="Clifton S."/>
            <person name="Fulton B."/>
            <person name="Xu J."/>
            <person name="Minx P."/>
            <person name="Pepin K.H."/>
            <person name="Johnson M."/>
            <person name="Thiruvilangam P."/>
            <person name="Bhonagiri V."/>
            <person name="Nash W.E."/>
            <person name="Mardis E.R."/>
            <person name="Wilson R.K."/>
        </authorList>
    </citation>
    <scope>NUCLEOTIDE SEQUENCE [LARGE SCALE GENOMIC DNA]</scope>
    <source>
        <strain evidence="4 5">DSM 13275</strain>
    </source>
</reference>
<dbReference type="HOGENOM" id="CLU_088419_0_1_9"/>
<keyword evidence="1" id="KW-0175">Coiled coil</keyword>
<proteinExistence type="predicted"/>
<dbReference type="InterPro" id="IPR007044">
    <property type="entry name" value="Cyclodeamin/CycHdrlase"/>
</dbReference>
<evidence type="ECO:0000313" key="5">
    <source>
        <dbReference type="Proteomes" id="UP000003178"/>
    </source>
</evidence>
<dbReference type="STRING" id="500633.CLOHIR_01834"/>
<keyword evidence="4" id="KW-0808">Transferase</keyword>
<dbReference type="GO" id="GO:0016740">
    <property type="term" value="F:transferase activity"/>
    <property type="evidence" value="ECO:0007669"/>
    <property type="project" value="UniProtKB-KW"/>
</dbReference>
<dbReference type="Gene3D" id="1.20.120.680">
    <property type="entry name" value="Formiminotetrahydrofolate cyclodeaminase monomer, up-and-down helical bundle"/>
    <property type="match status" value="1"/>
</dbReference>
<evidence type="ECO:0000256" key="2">
    <source>
        <dbReference type="SAM" id="Phobius"/>
    </source>
</evidence>
<sequence length="210" mass="23331">MNIVDKSCVEFIEVLSSREPVPGGGGAAAFVGAIGVALGNMVANLTIGKKKYAEYEEEIKELLKEAKEIEAELLSMVDRDAECFMPLSQTYGLPTSTEEEREYKTKRMEVVLKQACEIPYKAAKVCFKAIKIHENIVDKSSRIVISDIGVGVQCLRACLLGSKLNVKINTKSMKDREYADKISKEVNEIVEEGIAICDQVFERVVEIMEE</sequence>
<protein>
    <submittedName>
        <fullName evidence="4">Formiminotransferase-cyclodeaminase</fullName>
    </submittedName>
</protein>
<dbReference type="RefSeq" id="WP_006440696.1">
    <property type="nucleotide sequence ID" value="NZ_DS995358.1"/>
</dbReference>
<dbReference type="OrthoDB" id="7959174at2"/>
<evidence type="ECO:0000259" key="3">
    <source>
        <dbReference type="Pfam" id="PF04961"/>
    </source>
</evidence>
<name>B6G128_PEPHT</name>
<keyword evidence="5" id="KW-1185">Reference proteome</keyword>
<comment type="caution">
    <text evidence="4">The sequence shown here is derived from an EMBL/GenBank/DDBJ whole genome shotgun (WGS) entry which is preliminary data.</text>
</comment>